<evidence type="ECO:0000313" key="3">
    <source>
        <dbReference type="Proteomes" id="UP001162164"/>
    </source>
</evidence>
<name>A0ABQ9IQ79_9CUCU</name>
<dbReference type="Proteomes" id="UP001162164">
    <property type="component" value="Unassembled WGS sequence"/>
</dbReference>
<dbReference type="InterPro" id="IPR036638">
    <property type="entry name" value="HLH_DNA-bd_sf"/>
</dbReference>
<protein>
    <submittedName>
        <fullName evidence="2">Uncharacterized protein</fullName>
    </submittedName>
</protein>
<organism evidence="2 3">
    <name type="scientific">Molorchus minor</name>
    <dbReference type="NCBI Taxonomy" id="1323400"/>
    <lineage>
        <taxon>Eukaryota</taxon>
        <taxon>Metazoa</taxon>
        <taxon>Ecdysozoa</taxon>
        <taxon>Arthropoda</taxon>
        <taxon>Hexapoda</taxon>
        <taxon>Insecta</taxon>
        <taxon>Pterygota</taxon>
        <taxon>Neoptera</taxon>
        <taxon>Endopterygota</taxon>
        <taxon>Coleoptera</taxon>
        <taxon>Polyphaga</taxon>
        <taxon>Cucujiformia</taxon>
        <taxon>Chrysomeloidea</taxon>
        <taxon>Cerambycidae</taxon>
        <taxon>Lamiinae</taxon>
        <taxon>Monochamini</taxon>
        <taxon>Molorchus</taxon>
    </lineage>
</organism>
<comment type="caution">
    <text evidence="2">The sequence shown here is derived from an EMBL/GenBank/DDBJ whole genome shotgun (WGS) entry which is preliminary data.</text>
</comment>
<feature type="compositionally biased region" description="Basic and acidic residues" evidence="1">
    <location>
        <begin position="1"/>
        <end position="14"/>
    </location>
</feature>
<evidence type="ECO:0000313" key="2">
    <source>
        <dbReference type="EMBL" id="KAJ8950582.1"/>
    </source>
</evidence>
<reference evidence="2" key="1">
    <citation type="journal article" date="2023" name="Insect Mol. Biol.">
        <title>Genome sequencing provides insights into the evolution of gene families encoding plant cell wall-degrading enzymes in longhorned beetles.</title>
        <authorList>
            <person name="Shin N.R."/>
            <person name="Okamura Y."/>
            <person name="Kirsch R."/>
            <person name="Pauchet Y."/>
        </authorList>
    </citation>
    <scope>NUCLEOTIDE SEQUENCE</scope>
    <source>
        <strain evidence="2">MMC_N1</strain>
    </source>
</reference>
<proteinExistence type="predicted"/>
<dbReference type="EMBL" id="JAPWTJ010003908">
    <property type="protein sequence ID" value="KAJ8950582.1"/>
    <property type="molecule type" value="Genomic_DNA"/>
</dbReference>
<gene>
    <name evidence="2" type="ORF">NQ317_003940</name>
</gene>
<feature type="region of interest" description="Disordered" evidence="1">
    <location>
        <begin position="1"/>
        <end position="71"/>
    </location>
</feature>
<accession>A0ABQ9IQ79</accession>
<dbReference type="Gene3D" id="4.10.280.10">
    <property type="entry name" value="Helix-loop-helix DNA-binding domain"/>
    <property type="match status" value="1"/>
</dbReference>
<keyword evidence="3" id="KW-1185">Reference proteome</keyword>
<sequence>MSDNDKATRDDKYSLRPRSMRRRNNINEDSSKMCYLHRANQESKNETESGAFSKYRRKTATQRGRSRNEEINQAFETLKKWYRKYPPRNTRTKN</sequence>
<evidence type="ECO:0000256" key="1">
    <source>
        <dbReference type="SAM" id="MobiDB-lite"/>
    </source>
</evidence>